<dbReference type="AlphaFoldDB" id="A0AAE1H9Z8"/>
<gene>
    <name evidence="2" type="ORF">KUF71_007048</name>
</gene>
<evidence type="ECO:0000256" key="1">
    <source>
        <dbReference type="SAM" id="Phobius"/>
    </source>
</evidence>
<sequence length="96" mass="10870">MQWYAFSGDLGAIPVENCPGNMDRFFYSKSDIAFTVWALCHLSVLFFYIGRHAPLEYPFTSHSNNGRRPQIFTALSSSMPRRIQALIDAQGGSTKY</sequence>
<reference evidence="2" key="2">
    <citation type="journal article" date="2023" name="BMC Genomics">
        <title>Pest status, molecular evolution, and epigenetic factors derived from the genome assembly of Frankliniella fusca, a thysanopteran phytovirus vector.</title>
        <authorList>
            <person name="Catto M.A."/>
            <person name="Labadie P.E."/>
            <person name="Jacobson A.L."/>
            <person name="Kennedy G.G."/>
            <person name="Srinivasan R."/>
            <person name="Hunt B.G."/>
        </authorList>
    </citation>
    <scope>NUCLEOTIDE SEQUENCE</scope>
    <source>
        <strain evidence="2">PL_HMW_Pooled</strain>
    </source>
</reference>
<accession>A0AAE1H9Z8</accession>
<keyword evidence="1" id="KW-0472">Membrane</keyword>
<proteinExistence type="predicted"/>
<comment type="caution">
    <text evidence="2">The sequence shown here is derived from an EMBL/GenBank/DDBJ whole genome shotgun (WGS) entry which is preliminary data.</text>
</comment>
<keyword evidence="3" id="KW-1185">Reference proteome</keyword>
<feature type="transmembrane region" description="Helical" evidence="1">
    <location>
        <begin position="32"/>
        <end position="49"/>
    </location>
</feature>
<dbReference type="Proteomes" id="UP001219518">
    <property type="component" value="Unassembled WGS sequence"/>
</dbReference>
<reference evidence="2" key="1">
    <citation type="submission" date="2021-07" db="EMBL/GenBank/DDBJ databases">
        <authorList>
            <person name="Catto M.A."/>
            <person name="Jacobson A."/>
            <person name="Kennedy G."/>
            <person name="Labadie P."/>
            <person name="Hunt B.G."/>
            <person name="Srinivasan R."/>
        </authorList>
    </citation>
    <scope>NUCLEOTIDE SEQUENCE</scope>
    <source>
        <strain evidence="2">PL_HMW_Pooled</strain>
        <tissue evidence="2">Head</tissue>
    </source>
</reference>
<evidence type="ECO:0000313" key="2">
    <source>
        <dbReference type="EMBL" id="KAK3917562.1"/>
    </source>
</evidence>
<name>A0AAE1H9Z8_9NEOP</name>
<keyword evidence="1" id="KW-0812">Transmembrane</keyword>
<keyword evidence="1" id="KW-1133">Transmembrane helix</keyword>
<organism evidence="2 3">
    <name type="scientific">Frankliniella fusca</name>
    <dbReference type="NCBI Taxonomy" id="407009"/>
    <lineage>
        <taxon>Eukaryota</taxon>
        <taxon>Metazoa</taxon>
        <taxon>Ecdysozoa</taxon>
        <taxon>Arthropoda</taxon>
        <taxon>Hexapoda</taxon>
        <taxon>Insecta</taxon>
        <taxon>Pterygota</taxon>
        <taxon>Neoptera</taxon>
        <taxon>Paraneoptera</taxon>
        <taxon>Thysanoptera</taxon>
        <taxon>Terebrantia</taxon>
        <taxon>Thripoidea</taxon>
        <taxon>Thripidae</taxon>
        <taxon>Frankliniella</taxon>
    </lineage>
</organism>
<protein>
    <submittedName>
        <fullName evidence="2">Transposable element Tc1 transposase</fullName>
    </submittedName>
</protein>
<evidence type="ECO:0000313" key="3">
    <source>
        <dbReference type="Proteomes" id="UP001219518"/>
    </source>
</evidence>
<dbReference type="EMBL" id="JAHWGI010000751">
    <property type="protein sequence ID" value="KAK3917562.1"/>
    <property type="molecule type" value="Genomic_DNA"/>
</dbReference>